<protein>
    <submittedName>
        <fullName evidence="4">(diamondback moth) hypothetical protein</fullName>
    </submittedName>
</protein>
<dbReference type="Pfam" id="PF00589">
    <property type="entry name" value="Phage_integrase"/>
    <property type="match status" value="1"/>
</dbReference>
<dbReference type="PROSITE" id="PS51898">
    <property type="entry name" value="TYR_RECOMBINASE"/>
    <property type="match status" value="1"/>
</dbReference>
<keyword evidence="1" id="KW-0238">DNA-binding</keyword>
<evidence type="ECO:0000313" key="5">
    <source>
        <dbReference type="Proteomes" id="UP000653454"/>
    </source>
</evidence>
<dbReference type="InterPro" id="IPR010998">
    <property type="entry name" value="Integrase_recombinase_N"/>
</dbReference>
<dbReference type="PANTHER" id="PTHR35617:SF3">
    <property type="entry name" value="CORE-BINDING (CB) DOMAIN-CONTAINING PROTEIN"/>
    <property type="match status" value="1"/>
</dbReference>
<gene>
    <name evidence="4" type="ORF">PLXY2_LOCUS12644</name>
</gene>
<dbReference type="AlphaFoldDB" id="A0A8S4G3D7"/>
<dbReference type="InterPro" id="IPR011010">
    <property type="entry name" value="DNA_brk_join_enz"/>
</dbReference>
<accession>A0A8S4G3D7</accession>
<proteinExistence type="predicted"/>
<dbReference type="InterPro" id="IPR002104">
    <property type="entry name" value="Integrase_catalytic"/>
</dbReference>
<dbReference type="PANTHER" id="PTHR35617">
    <property type="entry name" value="PHAGE_INTEGRASE DOMAIN-CONTAINING PROTEIN"/>
    <property type="match status" value="1"/>
</dbReference>
<sequence>MTKAHCNLNKATAPPTAPDTYPGGGAALRLAFSRRGCPPEAIDLMIASLSKSTLKQYSVCFNQWWQYCYTNNHEKFDSSTSIIIKFLTDQYNNGASYGTINSFRSALSLLLGNDISQDKSIKRLIKGVFRSRPSLPKYANTWDPQIVLSHISKWTPHTELSLEKLTKKLVTLLALCTAHRVQTFSLIKLSNIIISDSGVKINIVDLIKTSGPGRDQPVLYLPYFNDNLDICPATTLVDYISFTKELRSTSSDHLLITVKRPHRNATAQSISRWIKQVLQESGVDAAVFSAHSARHAATSAAHSAGLSLDLIRKTAGWTASSSTFAKYYKRPLLEQSNFAKAVCIPNNGSS</sequence>
<dbReference type="Gene3D" id="1.10.150.130">
    <property type="match status" value="1"/>
</dbReference>
<dbReference type="EMBL" id="CAJHNJ030000077">
    <property type="protein sequence ID" value="CAG9134391.1"/>
    <property type="molecule type" value="Genomic_DNA"/>
</dbReference>
<name>A0A8S4G3D7_PLUXY</name>
<dbReference type="GO" id="GO:0015074">
    <property type="term" value="P:DNA integration"/>
    <property type="evidence" value="ECO:0007669"/>
    <property type="project" value="InterPro"/>
</dbReference>
<evidence type="ECO:0000259" key="3">
    <source>
        <dbReference type="PROSITE" id="PS51898"/>
    </source>
</evidence>
<dbReference type="Proteomes" id="UP000653454">
    <property type="component" value="Unassembled WGS sequence"/>
</dbReference>
<dbReference type="SUPFAM" id="SSF56349">
    <property type="entry name" value="DNA breaking-rejoining enzymes"/>
    <property type="match status" value="1"/>
</dbReference>
<dbReference type="InterPro" id="IPR013762">
    <property type="entry name" value="Integrase-like_cat_sf"/>
</dbReference>
<evidence type="ECO:0000256" key="1">
    <source>
        <dbReference type="ARBA" id="ARBA00023125"/>
    </source>
</evidence>
<reference evidence="4" key="1">
    <citation type="submission" date="2020-11" db="EMBL/GenBank/DDBJ databases">
        <authorList>
            <person name="Whiteford S."/>
        </authorList>
    </citation>
    <scope>NUCLEOTIDE SEQUENCE</scope>
</reference>
<dbReference type="GO" id="GO:0003677">
    <property type="term" value="F:DNA binding"/>
    <property type="evidence" value="ECO:0007669"/>
    <property type="project" value="UniProtKB-KW"/>
</dbReference>
<dbReference type="SUPFAM" id="SSF47823">
    <property type="entry name" value="lambda integrase-like, N-terminal domain"/>
    <property type="match status" value="1"/>
</dbReference>
<dbReference type="Gene3D" id="1.10.443.10">
    <property type="entry name" value="Intergrase catalytic core"/>
    <property type="match status" value="1"/>
</dbReference>
<dbReference type="GO" id="GO:0006310">
    <property type="term" value="P:DNA recombination"/>
    <property type="evidence" value="ECO:0007669"/>
    <property type="project" value="UniProtKB-KW"/>
</dbReference>
<comment type="caution">
    <text evidence="4">The sequence shown here is derived from an EMBL/GenBank/DDBJ whole genome shotgun (WGS) entry which is preliminary data.</text>
</comment>
<evidence type="ECO:0000256" key="2">
    <source>
        <dbReference type="ARBA" id="ARBA00023172"/>
    </source>
</evidence>
<keyword evidence="5" id="KW-1185">Reference proteome</keyword>
<keyword evidence="2" id="KW-0233">DNA recombination</keyword>
<feature type="domain" description="Tyr recombinase" evidence="3">
    <location>
        <begin position="134"/>
        <end position="340"/>
    </location>
</feature>
<evidence type="ECO:0000313" key="4">
    <source>
        <dbReference type="EMBL" id="CAG9134391.1"/>
    </source>
</evidence>
<organism evidence="4 5">
    <name type="scientific">Plutella xylostella</name>
    <name type="common">Diamondback moth</name>
    <name type="synonym">Plutella maculipennis</name>
    <dbReference type="NCBI Taxonomy" id="51655"/>
    <lineage>
        <taxon>Eukaryota</taxon>
        <taxon>Metazoa</taxon>
        <taxon>Ecdysozoa</taxon>
        <taxon>Arthropoda</taxon>
        <taxon>Hexapoda</taxon>
        <taxon>Insecta</taxon>
        <taxon>Pterygota</taxon>
        <taxon>Neoptera</taxon>
        <taxon>Endopterygota</taxon>
        <taxon>Lepidoptera</taxon>
        <taxon>Glossata</taxon>
        <taxon>Ditrysia</taxon>
        <taxon>Yponomeutoidea</taxon>
        <taxon>Plutellidae</taxon>
        <taxon>Plutella</taxon>
    </lineage>
</organism>